<reference evidence="1 2" key="1">
    <citation type="submission" date="2024-07" db="EMBL/GenBank/DDBJ databases">
        <authorList>
            <person name="Lee S."/>
            <person name="Kang M."/>
        </authorList>
    </citation>
    <scope>NUCLEOTIDE SEQUENCE [LARGE SCALE GENOMIC DNA]</scope>
    <source>
        <strain evidence="1 2">DS6</strain>
    </source>
</reference>
<accession>A0ABV3SVK7</accession>
<dbReference type="Proteomes" id="UP001556631">
    <property type="component" value="Unassembled WGS sequence"/>
</dbReference>
<dbReference type="EMBL" id="JBFPJR010000006">
    <property type="protein sequence ID" value="MEX0426898.1"/>
    <property type="molecule type" value="Genomic_DNA"/>
</dbReference>
<organism evidence="1 2">
    <name type="scientific">Nocardioides eburneus</name>
    <dbReference type="NCBI Taxonomy" id="3231482"/>
    <lineage>
        <taxon>Bacteria</taxon>
        <taxon>Bacillati</taxon>
        <taxon>Actinomycetota</taxon>
        <taxon>Actinomycetes</taxon>
        <taxon>Propionibacteriales</taxon>
        <taxon>Nocardioidaceae</taxon>
        <taxon>Nocardioides</taxon>
    </lineage>
</organism>
<comment type="caution">
    <text evidence="1">The sequence shown here is derived from an EMBL/GenBank/DDBJ whole genome shotgun (WGS) entry which is preliminary data.</text>
</comment>
<name>A0ABV3SVK7_9ACTN</name>
<proteinExistence type="predicted"/>
<sequence>MTSPSVLVRAAARGLTGAMMMSALRQVTVHLGLLKEAPPETMVRSATPETLDRPGDGRRTALTELLHWAYGAGGGAAFRLLPDRLRAVRGAGAAYGLALWLGYELVLAPALGEKHPTGKVVGRAMVGLDHLLYGAVVAERFPPRT</sequence>
<evidence type="ECO:0000313" key="1">
    <source>
        <dbReference type="EMBL" id="MEX0426898.1"/>
    </source>
</evidence>
<evidence type="ECO:0000313" key="2">
    <source>
        <dbReference type="Proteomes" id="UP001556631"/>
    </source>
</evidence>
<gene>
    <name evidence="1" type="ORF">AB3X52_04630</name>
</gene>
<keyword evidence="2" id="KW-1185">Reference proteome</keyword>
<protein>
    <recommendedName>
        <fullName evidence="3">DUF1440 domain-containing protein</fullName>
    </recommendedName>
</protein>
<evidence type="ECO:0008006" key="3">
    <source>
        <dbReference type="Google" id="ProtNLM"/>
    </source>
</evidence>
<dbReference type="RefSeq" id="WP_367991765.1">
    <property type="nucleotide sequence ID" value="NZ_JBFPJR010000006.1"/>
</dbReference>